<evidence type="ECO:0000256" key="1">
    <source>
        <dbReference type="SAM" id="Phobius"/>
    </source>
</evidence>
<feature type="transmembrane region" description="Helical" evidence="1">
    <location>
        <begin position="144"/>
        <end position="162"/>
    </location>
</feature>
<gene>
    <name evidence="2" type="ORF">H9Q16_15755</name>
</gene>
<feature type="transmembrane region" description="Helical" evidence="1">
    <location>
        <begin position="326"/>
        <end position="346"/>
    </location>
</feature>
<feature type="transmembrane region" description="Helical" evidence="1">
    <location>
        <begin position="380"/>
        <end position="396"/>
    </location>
</feature>
<sequence>MSPLTLLIICWGGTGLVALVALLSLDHLPLVQTYMLREQLSVSVFGWAGFSWLFVAVLAYGLGDLAARAAQRRPPRMRLAFDLSKLARVTFIANLILLGVTGIWIMLTATKTGGIWHLAAAAYEDSLSTRDLLLETKLFTGMRLFYAALPATAGLAAGLLAAGQLTQRARFLMWIVLAVNTAALFVLPMVMSQRLLLLQLMLSAYITACVVRGRIIGVIWLAGALVLFGTLWVAREAVTNPLMQTTATQIASQKLLFYVVNDMWNAFAPLSTHTPHTHGALSLEGLMFFTLTDSYFAEVLAPTLAQLDRVLGGGEFPFLTVPFVDYGAFGGIAFIVLCGFVIRLIYQRAASSVVAAAVYGQFGAAMLFSSHSLYFTHQNFLFTLLLIWGISALVTRKHGACRTAIENGIFVSRRRSKGARV</sequence>
<reference evidence="2" key="1">
    <citation type="submission" date="2020-08" db="EMBL/GenBank/DDBJ databases">
        <title>Sulfitobacter aestuariivivens sp. nov., isolated from a tidal flat.</title>
        <authorList>
            <person name="Park S."/>
            <person name="Yoon J.-H."/>
        </authorList>
    </citation>
    <scope>NUCLEOTIDE SEQUENCE</scope>
    <source>
        <strain evidence="2">TSTF-M16</strain>
    </source>
</reference>
<keyword evidence="3" id="KW-1185">Reference proteome</keyword>
<comment type="caution">
    <text evidence="2">The sequence shown here is derived from an EMBL/GenBank/DDBJ whole genome shotgun (WGS) entry which is preliminary data.</text>
</comment>
<evidence type="ECO:0008006" key="4">
    <source>
        <dbReference type="Google" id="ProtNLM"/>
    </source>
</evidence>
<feature type="transmembrane region" description="Helical" evidence="1">
    <location>
        <begin position="45"/>
        <end position="65"/>
    </location>
</feature>
<proteinExistence type="predicted"/>
<keyword evidence="1" id="KW-1133">Transmembrane helix</keyword>
<feature type="transmembrane region" description="Helical" evidence="1">
    <location>
        <begin position="218"/>
        <end position="234"/>
    </location>
</feature>
<accession>A0A927HF20</accession>
<feature type="transmembrane region" description="Helical" evidence="1">
    <location>
        <begin position="7"/>
        <end position="25"/>
    </location>
</feature>
<keyword evidence="1" id="KW-0812">Transmembrane</keyword>
<keyword evidence="1" id="KW-0472">Membrane</keyword>
<dbReference type="Proteomes" id="UP000635142">
    <property type="component" value="Unassembled WGS sequence"/>
</dbReference>
<dbReference type="AlphaFoldDB" id="A0A927HF20"/>
<feature type="transmembrane region" description="Helical" evidence="1">
    <location>
        <begin position="86"/>
        <end position="107"/>
    </location>
</feature>
<dbReference type="RefSeq" id="WP_191076371.1">
    <property type="nucleotide sequence ID" value="NZ_JACTAG010000002.1"/>
</dbReference>
<organism evidence="2 3">
    <name type="scientific">Sulfitobacter aestuariivivens</name>
    <dbReference type="NCBI Taxonomy" id="2766981"/>
    <lineage>
        <taxon>Bacteria</taxon>
        <taxon>Pseudomonadati</taxon>
        <taxon>Pseudomonadota</taxon>
        <taxon>Alphaproteobacteria</taxon>
        <taxon>Rhodobacterales</taxon>
        <taxon>Roseobacteraceae</taxon>
        <taxon>Sulfitobacter</taxon>
    </lineage>
</organism>
<protein>
    <recommendedName>
        <fullName evidence="4">Oligosaccharide repeat unit polymerase</fullName>
    </recommendedName>
</protein>
<feature type="transmembrane region" description="Helical" evidence="1">
    <location>
        <begin position="171"/>
        <end position="189"/>
    </location>
</feature>
<dbReference type="EMBL" id="JACTAG010000002">
    <property type="protein sequence ID" value="MBD3665392.1"/>
    <property type="molecule type" value="Genomic_DNA"/>
</dbReference>
<name>A0A927HF20_9RHOB</name>
<evidence type="ECO:0000313" key="2">
    <source>
        <dbReference type="EMBL" id="MBD3665392.1"/>
    </source>
</evidence>
<evidence type="ECO:0000313" key="3">
    <source>
        <dbReference type="Proteomes" id="UP000635142"/>
    </source>
</evidence>
<feature type="transmembrane region" description="Helical" evidence="1">
    <location>
        <begin position="353"/>
        <end position="374"/>
    </location>
</feature>